<name>W4LLH8_9BACT</name>
<evidence type="ECO:0000313" key="2">
    <source>
        <dbReference type="Proteomes" id="UP000019140"/>
    </source>
</evidence>
<evidence type="ECO:0000313" key="1">
    <source>
        <dbReference type="EMBL" id="ETW98948.1"/>
    </source>
</evidence>
<dbReference type="AlphaFoldDB" id="W4LLH8"/>
<proteinExistence type="predicted"/>
<protein>
    <submittedName>
        <fullName evidence="1">Uncharacterized protein</fullName>
    </submittedName>
</protein>
<keyword evidence="2" id="KW-1185">Reference proteome</keyword>
<comment type="caution">
    <text evidence="1">The sequence shown here is derived from an EMBL/GenBank/DDBJ whole genome shotgun (WGS) entry which is preliminary data.</text>
</comment>
<dbReference type="EMBL" id="AZHX01001889">
    <property type="protein sequence ID" value="ETW98948.1"/>
    <property type="molecule type" value="Genomic_DNA"/>
</dbReference>
<dbReference type="HOGENOM" id="CLU_1851473_0_0_7"/>
<gene>
    <name evidence="1" type="ORF">ETSY2_41850</name>
</gene>
<sequence length="138" mass="15981">MTKPTYTETDLHLGASTEVKHDDQVIIHTHHMIFSRPVTRAEQHLLADVLVGFYYTVHFSQQFGNGLISEPVIEFVSDHEAQYTLRQRTLSGPWKDLLFAVLTNFSHEVVPIQWHDDSRAFDPEWRSCPEASSENRVF</sequence>
<accession>W4LLH8</accession>
<reference evidence="1 2" key="1">
    <citation type="journal article" date="2014" name="Nature">
        <title>An environmental bacterial taxon with a large and distinct metabolic repertoire.</title>
        <authorList>
            <person name="Wilson M.C."/>
            <person name="Mori T."/>
            <person name="Ruckert C."/>
            <person name="Uria A.R."/>
            <person name="Helf M.J."/>
            <person name="Takada K."/>
            <person name="Gernert C."/>
            <person name="Steffens U.A."/>
            <person name="Heycke N."/>
            <person name="Schmitt S."/>
            <person name="Rinke C."/>
            <person name="Helfrich E.J."/>
            <person name="Brachmann A.O."/>
            <person name="Gurgui C."/>
            <person name="Wakimoto T."/>
            <person name="Kracht M."/>
            <person name="Crusemann M."/>
            <person name="Hentschel U."/>
            <person name="Abe I."/>
            <person name="Matsunaga S."/>
            <person name="Kalinowski J."/>
            <person name="Takeyama H."/>
            <person name="Piel J."/>
        </authorList>
    </citation>
    <scope>NUCLEOTIDE SEQUENCE [LARGE SCALE GENOMIC DNA]</scope>
    <source>
        <strain evidence="2">TSY2</strain>
    </source>
</reference>
<dbReference type="Proteomes" id="UP000019140">
    <property type="component" value="Unassembled WGS sequence"/>
</dbReference>
<organism evidence="1 2">
    <name type="scientific">Candidatus Entotheonella gemina</name>
    <dbReference type="NCBI Taxonomy" id="1429439"/>
    <lineage>
        <taxon>Bacteria</taxon>
        <taxon>Pseudomonadati</taxon>
        <taxon>Nitrospinota/Tectimicrobiota group</taxon>
        <taxon>Candidatus Tectimicrobiota</taxon>
        <taxon>Candidatus Entotheonellia</taxon>
        <taxon>Candidatus Entotheonellales</taxon>
        <taxon>Candidatus Entotheonellaceae</taxon>
        <taxon>Candidatus Entotheonella</taxon>
    </lineage>
</organism>